<dbReference type="EMBL" id="DSRU01000104">
    <property type="protein sequence ID" value="HFM97696.1"/>
    <property type="molecule type" value="Genomic_DNA"/>
</dbReference>
<dbReference type="FunFam" id="3.40.50.1370:FF:000008">
    <property type="entry name" value="Ornithine carbamoyltransferase"/>
    <property type="match status" value="1"/>
</dbReference>
<name>A0A7C3PH65_9CYAN</name>
<feature type="binding site" evidence="9">
    <location>
        <position position="78"/>
    </location>
    <ligand>
        <name>carbamoyl phosphate</name>
        <dbReference type="ChEBI" id="CHEBI:58228"/>
    </ligand>
</feature>
<dbReference type="GO" id="GO:0016597">
    <property type="term" value="F:amino acid binding"/>
    <property type="evidence" value="ECO:0007669"/>
    <property type="project" value="InterPro"/>
</dbReference>
<dbReference type="GO" id="GO:0004585">
    <property type="term" value="F:ornithine carbamoyltransferase activity"/>
    <property type="evidence" value="ECO:0007669"/>
    <property type="project" value="UniProtKB-UniRule"/>
</dbReference>
<dbReference type="InterPro" id="IPR002292">
    <property type="entry name" value="Orn/put_carbamltrans"/>
</dbReference>
<keyword evidence="9" id="KW-0963">Cytoplasm</keyword>
<organism evidence="12">
    <name type="scientific">Oscillatoriales cyanobacterium SpSt-418</name>
    <dbReference type="NCBI Taxonomy" id="2282169"/>
    <lineage>
        <taxon>Bacteria</taxon>
        <taxon>Bacillati</taxon>
        <taxon>Cyanobacteriota</taxon>
        <taxon>Cyanophyceae</taxon>
        <taxon>Oscillatoriophycideae</taxon>
        <taxon>Oscillatoriales</taxon>
    </lineage>
</organism>
<dbReference type="InterPro" id="IPR006131">
    <property type="entry name" value="Asp_carbamoyltransf_Asp/Orn-bd"/>
</dbReference>
<dbReference type="InterPro" id="IPR006130">
    <property type="entry name" value="Asp/Orn_carbamoylTrfase"/>
</dbReference>
<dbReference type="AlphaFoldDB" id="A0A7C3PH65"/>
<feature type="binding site" evidence="9">
    <location>
        <position position="291"/>
    </location>
    <ligand>
        <name>carbamoyl phosphate</name>
        <dbReference type="ChEBI" id="CHEBI:58228"/>
    </ligand>
</feature>
<evidence type="ECO:0000256" key="4">
    <source>
        <dbReference type="ARBA" id="ARBA00016634"/>
    </source>
</evidence>
<dbReference type="HAMAP" id="MF_01109">
    <property type="entry name" value="OTCase"/>
    <property type="match status" value="1"/>
</dbReference>
<evidence type="ECO:0000256" key="5">
    <source>
        <dbReference type="ARBA" id="ARBA00022571"/>
    </source>
</evidence>
<dbReference type="SUPFAM" id="SSF53671">
    <property type="entry name" value="Aspartate/ornithine carbamoyltransferase"/>
    <property type="match status" value="1"/>
</dbReference>
<dbReference type="InterPro" id="IPR006132">
    <property type="entry name" value="Asp/Orn_carbamoyltranf_P-bd"/>
</dbReference>
<evidence type="ECO:0000256" key="7">
    <source>
        <dbReference type="ARBA" id="ARBA00022679"/>
    </source>
</evidence>
<comment type="pathway">
    <text evidence="1">Amino-acid biosynthesis; L-arginine biosynthesis; L-arginine from L-ornithine and carbamoyl phosphate: step 1/3.</text>
</comment>
<feature type="domain" description="Aspartate/ornithine carbamoyltransferase carbamoyl-P binding" evidence="11">
    <location>
        <begin position="7"/>
        <end position="142"/>
    </location>
</feature>
<dbReference type="NCBIfam" id="TIGR00658">
    <property type="entry name" value="orni_carb_tr"/>
    <property type="match status" value="1"/>
</dbReference>
<feature type="domain" description="Aspartate/ornithine carbamoyltransferase Asp/Orn-binding" evidence="10">
    <location>
        <begin position="149"/>
        <end position="301"/>
    </location>
</feature>
<dbReference type="GO" id="GO:0005737">
    <property type="term" value="C:cytoplasm"/>
    <property type="evidence" value="ECO:0007669"/>
    <property type="project" value="UniProtKB-SubCell"/>
</dbReference>
<evidence type="ECO:0000259" key="10">
    <source>
        <dbReference type="Pfam" id="PF00185"/>
    </source>
</evidence>
<evidence type="ECO:0000256" key="6">
    <source>
        <dbReference type="ARBA" id="ARBA00022605"/>
    </source>
</evidence>
<dbReference type="GO" id="GO:0042450">
    <property type="term" value="P:L-arginine biosynthetic process via ornithine"/>
    <property type="evidence" value="ECO:0007669"/>
    <property type="project" value="UniProtKB-UniRule"/>
</dbReference>
<dbReference type="GO" id="GO:0019240">
    <property type="term" value="P:citrulline biosynthetic process"/>
    <property type="evidence" value="ECO:0007669"/>
    <property type="project" value="TreeGrafter"/>
</dbReference>
<feature type="binding site" evidence="9">
    <location>
        <position position="223"/>
    </location>
    <ligand>
        <name>L-ornithine</name>
        <dbReference type="ChEBI" id="CHEBI:46911"/>
    </ligand>
</feature>
<feature type="binding site" evidence="9">
    <location>
        <begin position="263"/>
        <end position="264"/>
    </location>
    <ligand>
        <name>carbamoyl phosphate</name>
        <dbReference type="ChEBI" id="CHEBI:58228"/>
    </ligand>
</feature>
<evidence type="ECO:0000256" key="9">
    <source>
        <dbReference type="HAMAP-Rule" id="MF_01109"/>
    </source>
</evidence>
<evidence type="ECO:0000313" key="12">
    <source>
        <dbReference type="EMBL" id="HFM97696.1"/>
    </source>
</evidence>
<dbReference type="EC" id="2.1.3.3" evidence="3 9"/>
<keyword evidence="5" id="KW-0055">Arginine biosynthesis</keyword>
<accession>A0A7C3PH65</accession>
<proteinExistence type="inferred from homology"/>
<dbReference type="Pfam" id="PF02729">
    <property type="entry name" value="OTCace_N"/>
    <property type="match status" value="1"/>
</dbReference>
<dbReference type="PROSITE" id="PS00097">
    <property type="entry name" value="CARBAMOYLTRANSFERASE"/>
    <property type="match status" value="1"/>
</dbReference>
<feature type="binding site" evidence="9">
    <location>
        <begin position="227"/>
        <end position="228"/>
    </location>
    <ligand>
        <name>L-ornithine</name>
        <dbReference type="ChEBI" id="CHEBI:46911"/>
    </ligand>
</feature>
<reference evidence="12" key="1">
    <citation type="journal article" date="2020" name="mSystems">
        <title>Genome- and Community-Level Interaction Insights into Carbon Utilization and Element Cycling Functions of Hydrothermarchaeota in Hydrothermal Sediment.</title>
        <authorList>
            <person name="Zhou Z."/>
            <person name="Liu Y."/>
            <person name="Xu W."/>
            <person name="Pan J."/>
            <person name="Luo Z.H."/>
            <person name="Li M."/>
        </authorList>
    </citation>
    <scope>NUCLEOTIDE SEQUENCE [LARGE SCALE GENOMIC DNA]</scope>
    <source>
        <strain evidence="12">SpSt-418</strain>
    </source>
</reference>
<sequence length="306" mass="33339">MSALKGRDLLSMADLSSEELEDLLQLAADLKAGKIAPKSSKILGLLFYKASTRTRVSFSAAMYRLGGQVLDLNPTVTQVSRGEPLQDTARVLDRYLDILAIRTFDQKDLETFSEYCKVPVINALTDFEHPCQVLADLQTAKEVFGGLAGLTLAYIGDGNNMAHSLLLGCALSGVNVRIAAPEGYQPYANVIEKAREIAGDRSEVTITTDPGAAADGAQVLYTDVWASMGQEGEAENRMQVFQPYQVNQELVSRADSQAIVLHCLPAHRGEEITEDVLEGEHSRVWDQAENRMHAQQALMASLLGLV</sequence>
<dbReference type="InterPro" id="IPR024904">
    <property type="entry name" value="OTCase_ArgI"/>
</dbReference>
<comment type="subcellular location">
    <subcellularLocation>
        <location evidence="9">Cytoplasm</location>
    </subcellularLocation>
</comment>
<evidence type="ECO:0000256" key="8">
    <source>
        <dbReference type="ARBA" id="ARBA00048772"/>
    </source>
</evidence>
<comment type="similarity">
    <text evidence="2 9">Belongs to the aspartate/ornithine carbamoyltransferase superfamily. OTCase family.</text>
</comment>
<feature type="binding site" evidence="9">
    <location>
        <begin position="129"/>
        <end position="132"/>
    </location>
    <ligand>
        <name>carbamoyl phosphate</name>
        <dbReference type="ChEBI" id="CHEBI:58228"/>
    </ligand>
</feature>
<feature type="binding site" evidence="9">
    <location>
        <begin position="51"/>
        <end position="54"/>
    </location>
    <ligand>
        <name>carbamoyl phosphate</name>
        <dbReference type="ChEBI" id="CHEBI:58228"/>
    </ligand>
</feature>
<comment type="catalytic activity">
    <reaction evidence="8 9">
        <text>carbamoyl phosphate + L-ornithine = L-citrulline + phosphate + H(+)</text>
        <dbReference type="Rhea" id="RHEA:19513"/>
        <dbReference type="ChEBI" id="CHEBI:15378"/>
        <dbReference type="ChEBI" id="CHEBI:43474"/>
        <dbReference type="ChEBI" id="CHEBI:46911"/>
        <dbReference type="ChEBI" id="CHEBI:57743"/>
        <dbReference type="ChEBI" id="CHEBI:58228"/>
        <dbReference type="EC" id="2.1.3.3"/>
    </reaction>
</comment>
<dbReference type="Pfam" id="PF00185">
    <property type="entry name" value="OTCace"/>
    <property type="match status" value="1"/>
</dbReference>
<evidence type="ECO:0000256" key="1">
    <source>
        <dbReference type="ARBA" id="ARBA00004975"/>
    </source>
</evidence>
<dbReference type="PRINTS" id="PR00102">
    <property type="entry name" value="OTCASE"/>
</dbReference>
<dbReference type="PRINTS" id="PR00100">
    <property type="entry name" value="AOTCASE"/>
</dbReference>
<evidence type="ECO:0000259" key="11">
    <source>
        <dbReference type="Pfam" id="PF02729"/>
    </source>
</evidence>
<evidence type="ECO:0000256" key="3">
    <source>
        <dbReference type="ARBA" id="ARBA00013007"/>
    </source>
</evidence>
<gene>
    <name evidence="12" type="primary">argF</name>
    <name evidence="12" type="ORF">ENR64_07990</name>
</gene>
<dbReference type="PANTHER" id="PTHR45753">
    <property type="entry name" value="ORNITHINE CARBAMOYLTRANSFERASE, MITOCHONDRIAL"/>
    <property type="match status" value="1"/>
</dbReference>
<feature type="binding site" evidence="9">
    <location>
        <position position="102"/>
    </location>
    <ligand>
        <name>carbamoyl phosphate</name>
        <dbReference type="ChEBI" id="CHEBI:58228"/>
    </ligand>
</feature>
<dbReference type="NCBIfam" id="NF001986">
    <property type="entry name" value="PRK00779.1"/>
    <property type="match status" value="1"/>
</dbReference>
<dbReference type="InterPro" id="IPR036901">
    <property type="entry name" value="Asp/Orn_carbamoylTrfase_sf"/>
</dbReference>
<dbReference type="PANTHER" id="PTHR45753:SF3">
    <property type="entry name" value="ORNITHINE TRANSCARBAMYLASE, MITOCHONDRIAL"/>
    <property type="match status" value="1"/>
</dbReference>
<evidence type="ECO:0000256" key="2">
    <source>
        <dbReference type="ARBA" id="ARBA00007805"/>
    </source>
</evidence>
<dbReference type="Gene3D" id="3.40.50.1370">
    <property type="entry name" value="Aspartate/ornithine carbamoyltransferase"/>
    <property type="match status" value="2"/>
</dbReference>
<keyword evidence="6" id="KW-0028">Amino-acid biosynthesis</keyword>
<protein>
    <recommendedName>
        <fullName evidence="4 9">Ornithine carbamoyltransferase</fullName>
        <shortName evidence="9">OTCase</shortName>
        <ecNumber evidence="3 9">2.1.3.3</ecNumber>
    </recommendedName>
</protein>
<feature type="binding site" evidence="9">
    <location>
        <position position="160"/>
    </location>
    <ligand>
        <name>L-ornithine</name>
        <dbReference type="ChEBI" id="CHEBI:46911"/>
    </ligand>
</feature>
<comment type="caution">
    <text evidence="12">The sequence shown here is derived from an EMBL/GenBank/DDBJ whole genome shotgun (WGS) entry which is preliminary data.</text>
</comment>
<keyword evidence="7 9" id="KW-0808">Transferase</keyword>